<sequence>MTLLKPLTLLLLAFACSPAFTQAQTVAQVKTQPGYYRLMLGQFEITALSDGTNTLPMDKLLTRISPEKINQLLAEKSLTSPVETSINAYLINTGKNLILVDTGNGKQANPSVGHLLNNLQAAGYRPEQVDTLLLTHLHGDHIGGLLNEGKLAYPNATVYVNERETDYWLSEENLKQAKADRKPAFQRAQAIFRPIIAANKLKTFSGDETLHPGIVAQPALGHTPGHTAYRAESDGKKMLLWGDTVHAEAVQMALPATTISFDYDMDAAAKTRAKLLADAANQGFWVASSHISFPGIGHIKAAPGNDGYRWVMANYSLTGLAN</sequence>
<evidence type="ECO:0000256" key="4">
    <source>
        <dbReference type="ARBA" id="ARBA00022833"/>
    </source>
</evidence>
<evidence type="ECO:0000256" key="3">
    <source>
        <dbReference type="ARBA" id="ARBA00022801"/>
    </source>
</evidence>
<dbReference type="Proteomes" id="UP000299580">
    <property type="component" value="Chromosome"/>
</dbReference>
<feature type="chain" id="PRO_5020325050" evidence="5">
    <location>
        <begin position="22"/>
        <end position="322"/>
    </location>
</feature>
<evidence type="ECO:0000313" key="8">
    <source>
        <dbReference type="Proteomes" id="UP000299580"/>
    </source>
</evidence>
<name>A0A4P8QV97_9GAMM</name>
<feature type="domain" description="Metallo-beta-lactamase" evidence="6">
    <location>
        <begin position="85"/>
        <end position="290"/>
    </location>
</feature>
<organism evidence="7 8">
    <name type="scientific">Brenneria rubrifaciens</name>
    <dbReference type="NCBI Taxonomy" id="55213"/>
    <lineage>
        <taxon>Bacteria</taxon>
        <taxon>Pseudomonadati</taxon>
        <taxon>Pseudomonadota</taxon>
        <taxon>Gammaproteobacteria</taxon>
        <taxon>Enterobacterales</taxon>
        <taxon>Pectobacteriaceae</taxon>
        <taxon>Brenneria</taxon>
    </lineage>
</organism>
<dbReference type="OrthoDB" id="5443440at2"/>
<proteinExistence type="inferred from homology"/>
<reference evidence="7 8" key="1">
    <citation type="submission" date="2018-11" db="EMBL/GenBank/DDBJ databases">
        <title>Genome sequences of Brenneria nigrifluens and Brenneria rubrifaciens.</title>
        <authorList>
            <person name="Poret-Peterson A.T."/>
            <person name="McClean A.E."/>
            <person name="Kluepfel D.A."/>
        </authorList>
    </citation>
    <scope>NUCLEOTIDE SEQUENCE [LARGE SCALE GENOMIC DNA]</scope>
    <source>
        <strain evidence="7 8">6D370</strain>
    </source>
</reference>
<evidence type="ECO:0000313" key="7">
    <source>
        <dbReference type="EMBL" id="QCR09450.1"/>
    </source>
</evidence>
<keyword evidence="4" id="KW-0862">Zinc</keyword>
<dbReference type="SUPFAM" id="SSF56281">
    <property type="entry name" value="Metallo-hydrolase/oxidoreductase"/>
    <property type="match status" value="1"/>
</dbReference>
<dbReference type="InterPro" id="IPR001279">
    <property type="entry name" value="Metallo-B-lactamas"/>
</dbReference>
<dbReference type="KEGG" id="brb:EH207_13550"/>
<keyword evidence="5" id="KW-0732">Signal</keyword>
<accession>A0A4P8QV97</accession>
<keyword evidence="8" id="KW-1185">Reference proteome</keyword>
<gene>
    <name evidence="7" type="ORF">EH207_13550</name>
</gene>
<keyword evidence="2" id="KW-0479">Metal-binding</keyword>
<evidence type="ECO:0000256" key="5">
    <source>
        <dbReference type="SAM" id="SignalP"/>
    </source>
</evidence>
<dbReference type="InterPro" id="IPR051013">
    <property type="entry name" value="MBL_superfamily_lactonases"/>
</dbReference>
<dbReference type="InterPro" id="IPR036866">
    <property type="entry name" value="RibonucZ/Hydroxyglut_hydro"/>
</dbReference>
<dbReference type="GO" id="GO:0046872">
    <property type="term" value="F:metal ion binding"/>
    <property type="evidence" value="ECO:0007669"/>
    <property type="project" value="UniProtKB-KW"/>
</dbReference>
<comment type="similarity">
    <text evidence="1">Belongs to the metallo-beta-lactamase superfamily.</text>
</comment>
<dbReference type="GO" id="GO:0016787">
    <property type="term" value="F:hydrolase activity"/>
    <property type="evidence" value="ECO:0007669"/>
    <property type="project" value="UniProtKB-KW"/>
</dbReference>
<evidence type="ECO:0000259" key="6">
    <source>
        <dbReference type="SMART" id="SM00849"/>
    </source>
</evidence>
<dbReference type="SMART" id="SM00849">
    <property type="entry name" value="Lactamase_B"/>
    <property type="match status" value="1"/>
</dbReference>
<dbReference type="PROSITE" id="PS51257">
    <property type="entry name" value="PROKAR_LIPOPROTEIN"/>
    <property type="match status" value="1"/>
</dbReference>
<dbReference type="AlphaFoldDB" id="A0A4P8QV97"/>
<protein>
    <submittedName>
        <fullName evidence="7">MBL fold metallo-hydrolase</fullName>
    </submittedName>
</protein>
<dbReference type="RefSeq" id="WP_137714457.1">
    <property type="nucleotide sequence ID" value="NZ_CP034035.1"/>
</dbReference>
<feature type="signal peptide" evidence="5">
    <location>
        <begin position="1"/>
        <end position="21"/>
    </location>
</feature>
<evidence type="ECO:0000256" key="1">
    <source>
        <dbReference type="ARBA" id="ARBA00007749"/>
    </source>
</evidence>
<dbReference type="PANTHER" id="PTHR42978:SF6">
    <property type="entry name" value="QUORUM-QUENCHING LACTONASE YTNP-RELATED"/>
    <property type="match status" value="1"/>
</dbReference>
<evidence type="ECO:0000256" key="2">
    <source>
        <dbReference type="ARBA" id="ARBA00022723"/>
    </source>
</evidence>
<dbReference type="EMBL" id="CP034035">
    <property type="protein sequence ID" value="QCR09450.1"/>
    <property type="molecule type" value="Genomic_DNA"/>
</dbReference>
<dbReference type="Gene3D" id="3.60.15.10">
    <property type="entry name" value="Ribonuclease Z/Hydroxyacylglutathione hydrolase-like"/>
    <property type="match status" value="1"/>
</dbReference>
<dbReference type="Pfam" id="PF00753">
    <property type="entry name" value="Lactamase_B"/>
    <property type="match status" value="1"/>
</dbReference>
<dbReference type="PANTHER" id="PTHR42978">
    <property type="entry name" value="QUORUM-QUENCHING LACTONASE YTNP-RELATED-RELATED"/>
    <property type="match status" value="1"/>
</dbReference>
<dbReference type="CDD" id="cd07720">
    <property type="entry name" value="OPHC2-like_MBL-fold"/>
    <property type="match status" value="1"/>
</dbReference>
<keyword evidence="3 7" id="KW-0378">Hydrolase</keyword>